<proteinExistence type="predicted"/>
<gene>
    <name evidence="1" type="ORF">PV05_04048</name>
</gene>
<dbReference type="GeneID" id="25325956"/>
<evidence type="ECO:0000313" key="2">
    <source>
        <dbReference type="Proteomes" id="UP000054342"/>
    </source>
</evidence>
<keyword evidence="2" id="KW-1185">Reference proteome</keyword>
<protein>
    <submittedName>
        <fullName evidence="1">Uncharacterized protein</fullName>
    </submittedName>
</protein>
<reference evidence="1 2" key="1">
    <citation type="submission" date="2015-01" db="EMBL/GenBank/DDBJ databases">
        <title>The Genome Sequence of Exophiala xenobiotica CBS118157.</title>
        <authorList>
            <consortium name="The Broad Institute Genomics Platform"/>
            <person name="Cuomo C."/>
            <person name="de Hoog S."/>
            <person name="Gorbushina A."/>
            <person name="Stielow B."/>
            <person name="Teixiera M."/>
            <person name="Abouelleil A."/>
            <person name="Chapman S.B."/>
            <person name="Priest M."/>
            <person name="Young S.K."/>
            <person name="Wortman J."/>
            <person name="Nusbaum C."/>
            <person name="Birren B."/>
        </authorList>
    </citation>
    <scope>NUCLEOTIDE SEQUENCE [LARGE SCALE GENOMIC DNA]</scope>
    <source>
        <strain evidence="1 2">CBS 118157</strain>
    </source>
</reference>
<dbReference type="EMBL" id="KN847318">
    <property type="protein sequence ID" value="KIW59611.1"/>
    <property type="molecule type" value="Genomic_DNA"/>
</dbReference>
<dbReference type="AlphaFoldDB" id="A0A0D2C448"/>
<dbReference type="RefSeq" id="XP_013320195.1">
    <property type="nucleotide sequence ID" value="XM_013464741.1"/>
</dbReference>
<name>A0A0D2C448_9EURO</name>
<dbReference type="Proteomes" id="UP000054342">
    <property type="component" value="Unassembled WGS sequence"/>
</dbReference>
<evidence type="ECO:0000313" key="1">
    <source>
        <dbReference type="EMBL" id="KIW59611.1"/>
    </source>
</evidence>
<organism evidence="1 2">
    <name type="scientific">Exophiala xenobiotica</name>
    <dbReference type="NCBI Taxonomy" id="348802"/>
    <lineage>
        <taxon>Eukaryota</taxon>
        <taxon>Fungi</taxon>
        <taxon>Dikarya</taxon>
        <taxon>Ascomycota</taxon>
        <taxon>Pezizomycotina</taxon>
        <taxon>Eurotiomycetes</taxon>
        <taxon>Chaetothyriomycetidae</taxon>
        <taxon>Chaetothyriales</taxon>
        <taxon>Herpotrichiellaceae</taxon>
        <taxon>Exophiala</taxon>
    </lineage>
</organism>
<dbReference type="HOGENOM" id="CLU_2291737_0_0_1"/>
<sequence length="101" mass="11298">MRSSRRISQYSLHALKCITPISRFPAQYSDTARKRKATTSSSAESLALAKAEILDRVVARTPFCLEAKYCFSASGNSASSPEARSRRWYALNNNTMVSKHH</sequence>
<accession>A0A0D2C448</accession>